<comment type="caution">
    <text evidence="2">The sequence shown here is derived from an EMBL/GenBank/DDBJ whole genome shotgun (WGS) entry which is preliminary data.</text>
</comment>
<dbReference type="AlphaFoldDB" id="A0ABD0L697"/>
<name>A0ABD0L697_9CAEN</name>
<sequence length="203" mass="23263">MAEKTIWLSLNNLCGSQEEVVKELSLLPVEVNENESVKQVTAKVLHLLGLEEKGIVLQLRNNRGSLVPLNGKLQKNTKETPYSLDVLLEYQRVTPKPRSVKVNVRTATIVAQIQNIMQRITMLEESIPELKVKREEKIRHFTHVFDGKEGCMRGGLLHSMNIKHSNAQSELEELDRKLNFLRARFNEADQTTWTGIIKKSPLW</sequence>
<feature type="coiled-coil region" evidence="1">
    <location>
        <begin position="157"/>
        <end position="191"/>
    </location>
</feature>
<accession>A0ABD0L697</accession>
<evidence type="ECO:0000313" key="3">
    <source>
        <dbReference type="Proteomes" id="UP001519460"/>
    </source>
</evidence>
<proteinExistence type="predicted"/>
<evidence type="ECO:0000256" key="1">
    <source>
        <dbReference type="SAM" id="Coils"/>
    </source>
</evidence>
<evidence type="ECO:0000313" key="2">
    <source>
        <dbReference type="EMBL" id="KAK7494544.1"/>
    </source>
</evidence>
<keyword evidence="3" id="KW-1185">Reference proteome</keyword>
<reference evidence="2 3" key="1">
    <citation type="journal article" date="2023" name="Sci. Data">
        <title>Genome assembly of the Korean intertidal mud-creeper Batillaria attramentaria.</title>
        <authorList>
            <person name="Patra A.K."/>
            <person name="Ho P.T."/>
            <person name="Jun S."/>
            <person name="Lee S.J."/>
            <person name="Kim Y."/>
            <person name="Won Y.J."/>
        </authorList>
    </citation>
    <scope>NUCLEOTIDE SEQUENCE [LARGE SCALE GENOMIC DNA]</scope>
    <source>
        <strain evidence="2">Wonlab-2016</strain>
    </source>
</reference>
<keyword evidence="1" id="KW-0175">Coiled coil</keyword>
<dbReference type="Proteomes" id="UP001519460">
    <property type="component" value="Unassembled WGS sequence"/>
</dbReference>
<dbReference type="EMBL" id="JACVVK020000082">
    <property type="protein sequence ID" value="KAK7494544.1"/>
    <property type="molecule type" value="Genomic_DNA"/>
</dbReference>
<organism evidence="2 3">
    <name type="scientific">Batillaria attramentaria</name>
    <dbReference type="NCBI Taxonomy" id="370345"/>
    <lineage>
        <taxon>Eukaryota</taxon>
        <taxon>Metazoa</taxon>
        <taxon>Spiralia</taxon>
        <taxon>Lophotrochozoa</taxon>
        <taxon>Mollusca</taxon>
        <taxon>Gastropoda</taxon>
        <taxon>Caenogastropoda</taxon>
        <taxon>Sorbeoconcha</taxon>
        <taxon>Cerithioidea</taxon>
        <taxon>Batillariidae</taxon>
        <taxon>Batillaria</taxon>
    </lineage>
</organism>
<protein>
    <submittedName>
        <fullName evidence="2">Uncharacterized protein</fullName>
    </submittedName>
</protein>
<gene>
    <name evidence="2" type="ORF">BaRGS_00014197</name>
</gene>